<keyword evidence="4" id="KW-1185">Reference proteome</keyword>
<evidence type="ECO:0000256" key="1">
    <source>
        <dbReference type="SAM" id="Coils"/>
    </source>
</evidence>
<dbReference type="Proteomes" id="UP001152523">
    <property type="component" value="Unassembled WGS sequence"/>
</dbReference>
<reference evidence="3" key="1">
    <citation type="submission" date="2022-07" db="EMBL/GenBank/DDBJ databases">
        <authorList>
            <person name="Macas J."/>
            <person name="Novak P."/>
            <person name="Neumann P."/>
        </authorList>
    </citation>
    <scope>NUCLEOTIDE SEQUENCE</scope>
</reference>
<organism evidence="3 4">
    <name type="scientific">Cuscuta epithymum</name>
    <dbReference type="NCBI Taxonomy" id="186058"/>
    <lineage>
        <taxon>Eukaryota</taxon>
        <taxon>Viridiplantae</taxon>
        <taxon>Streptophyta</taxon>
        <taxon>Embryophyta</taxon>
        <taxon>Tracheophyta</taxon>
        <taxon>Spermatophyta</taxon>
        <taxon>Magnoliopsida</taxon>
        <taxon>eudicotyledons</taxon>
        <taxon>Gunneridae</taxon>
        <taxon>Pentapetalae</taxon>
        <taxon>asterids</taxon>
        <taxon>lamiids</taxon>
        <taxon>Solanales</taxon>
        <taxon>Convolvulaceae</taxon>
        <taxon>Cuscuteae</taxon>
        <taxon>Cuscuta</taxon>
        <taxon>Cuscuta subgen. Cuscuta</taxon>
    </lineage>
</organism>
<protein>
    <submittedName>
        <fullName evidence="3">Uncharacterized protein</fullName>
    </submittedName>
</protein>
<feature type="region of interest" description="Disordered" evidence="2">
    <location>
        <begin position="309"/>
        <end position="332"/>
    </location>
</feature>
<dbReference type="PANTHER" id="PTHR34057:SF10">
    <property type="entry name" value="TRANSPOSASE, PTTA_EN_SPM, PLANT"/>
    <property type="match status" value="1"/>
</dbReference>
<comment type="caution">
    <text evidence="3">The sequence shown here is derived from an EMBL/GenBank/DDBJ whole genome shotgun (WGS) entry which is preliminary data.</text>
</comment>
<evidence type="ECO:0000256" key="2">
    <source>
        <dbReference type="SAM" id="MobiDB-lite"/>
    </source>
</evidence>
<accession>A0AAV0CRE1</accession>
<name>A0AAV0CRE1_9ASTE</name>
<proteinExistence type="predicted"/>
<evidence type="ECO:0000313" key="4">
    <source>
        <dbReference type="Proteomes" id="UP001152523"/>
    </source>
</evidence>
<gene>
    <name evidence="3" type="ORF">CEPIT_LOCUS7846</name>
</gene>
<dbReference type="AlphaFoldDB" id="A0AAV0CRE1"/>
<evidence type="ECO:0000313" key="3">
    <source>
        <dbReference type="EMBL" id="CAH9081729.1"/>
    </source>
</evidence>
<keyword evidence="1" id="KW-0175">Coiled coil</keyword>
<dbReference type="EMBL" id="CAMAPF010000036">
    <property type="protein sequence ID" value="CAH9081729.1"/>
    <property type="molecule type" value="Genomic_DNA"/>
</dbReference>
<feature type="compositionally biased region" description="Basic residues" evidence="2">
    <location>
        <begin position="406"/>
        <end position="418"/>
    </location>
</feature>
<dbReference type="PANTHER" id="PTHR34057">
    <property type="entry name" value="ELONGATION FACTOR"/>
    <property type="match status" value="1"/>
</dbReference>
<feature type="region of interest" description="Disordered" evidence="2">
    <location>
        <begin position="378"/>
        <end position="426"/>
    </location>
</feature>
<feature type="coiled-coil region" evidence="1">
    <location>
        <begin position="266"/>
        <end position="293"/>
    </location>
</feature>
<sequence>MSLELGFNKGSEASTSASALKDSEFASPRNHDDYSFISEQKGEVHGIDHVEIDTRQATNSCFKELVKPECGYMTESSSSFDSSASWIENGDAPFDAEIGSSSTRCDVSSQSHSVLGDEFKKRKKKVASHWRAFVQSLSWRIKWVELQVMQFQCQSRKYDKELSFFNHHRDFQMENVTAEGLCAKAFPFSNKTLRHKSLRRKKRRRAEDTEDISVYMSRHNLFSYYEHKESSAEGASVNDAFGPIAIPFEKDWVNHGLVAKGEHNSSEKILCQIDVLESQVRELRSRVDKALSKTAVKFSSTENLRLPSPCKALSSSPQHPPLKGGGKIGIAPQGGSTLTHGHGVNIAQVVETTSKPLFHDPNSVEDDDLINKKRVINPVVGESEPPSVDGHTVSELFPPKLTSSTIKKKKKTRRKAQRLSRLSSST</sequence>